<comment type="subcellular location">
    <subcellularLocation>
        <location evidence="16">Cell membrane</location>
        <topology evidence="16">Multi-pass membrane protein</topology>
    </subcellularLocation>
    <subcellularLocation>
        <location evidence="1">Membrane</location>
        <topology evidence="1">Multi-pass membrane protein</topology>
    </subcellularLocation>
</comment>
<keyword evidence="10 18" id="KW-1133">Transmembrane helix</keyword>
<evidence type="ECO:0000259" key="19">
    <source>
        <dbReference type="PROSITE" id="PS50857"/>
    </source>
</evidence>
<keyword evidence="8" id="KW-1278">Translocase</keyword>
<evidence type="ECO:0000256" key="4">
    <source>
        <dbReference type="ARBA" id="ARBA00022617"/>
    </source>
</evidence>
<evidence type="ECO:0000256" key="2">
    <source>
        <dbReference type="ARBA" id="ARBA00007866"/>
    </source>
</evidence>
<dbReference type="CDD" id="cd04213">
    <property type="entry name" value="CuRO_CcO_Caa3_II"/>
    <property type="match status" value="1"/>
</dbReference>
<evidence type="ECO:0000313" key="22">
    <source>
        <dbReference type="EMBL" id="ABX10603.1"/>
    </source>
</evidence>
<keyword evidence="11 15" id="KW-0408">Iron</keyword>
<comment type="similarity">
    <text evidence="2 16">Belongs to the cytochrome c oxidase subunit 2 family.</text>
</comment>
<evidence type="ECO:0000256" key="7">
    <source>
        <dbReference type="ARBA" id="ARBA00022723"/>
    </source>
</evidence>
<dbReference type="PANTHER" id="PTHR22888:SF9">
    <property type="entry name" value="CYTOCHROME C OXIDASE SUBUNIT 2"/>
    <property type="match status" value="1"/>
</dbReference>
<dbReference type="GO" id="GO:0004129">
    <property type="term" value="F:cytochrome-c oxidase activity"/>
    <property type="evidence" value="ECO:0007669"/>
    <property type="project" value="UniProtKB-EC"/>
</dbReference>
<evidence type="ECO:0000256" key="9">
    <source>
        <dbReference type="ARBA" id="ARBA00022982"/>
    </source>
</evidence>
<feature type="domain" description="Cytochrome oxidase subunit II transmembrane region profile" evidence="20">
    <location>
        <begin position="9"/>
        <end position="103"/>
    </location>
</feature>
<dbReference type="SUPFAM" id="SSF49503">
    <property type="entry name" value="Cupredoxins"/>
    <property type="match status" value="1"/>
</dbReference>
<comment type="cofactor">
    <cofactor evidence="17">
        <name>Cu cation</name>
        <dbReference type="ChEBI" id="CHEBI:23378"/>
    </cofactor>
    <text evidence="17">Binds a copper A center.</text>
</comment>
<evidence type="ECO:0000256" key="11">
    <source>
        <dbReference type="ARBA" id="ARBA00023004"/>
    </source>
</evidence>
<dbReference type="PANTHER" id="PTHR22888">
    <property type="entry name" value="CYTOCHROME C OXIDASE, SUBUNIT II"/>
    <property type="match status" value="1"/>
</dbReference>
<dbReference type="InterPro" id="IPR036257">
    <property type="entry name" value="Cyt_c_oxidase_su2_TM_sf"/>
</dbReference>
<evidence type="ECO:0000256" key="18">
    <source>
        <dbReference type="SAM" id="Phobius"/>
    </source>
</evidence>
<dbReference type="SUPFAM" id="SSF81464">
    <property type="entry name" value="Cytochrome c oxidase subunit II-like, transmembrane region"/>
    <property type="match status" value="1"/>
</dbReference>
<comment type="catalytic activity">
    <reaction evidence="17">
        <text>4 Fe(II)-[cytochrome c] + O2 + 8 H(+)(in) = 4 Fe(III)-[cytochrome c] + 2 H2O + 4 H(+)(out)</text>
        <dbReference type="Rhea" id="RHEA:11436"/>
        <dbReference type="Rhea" id="RHEA-COMP:10350"/>
        <dbReference type="Rhea" id="RHEA-COMP:14399"/>
        <dbReference type="ChEBI" id="CHEBI:15377"/>
        <dbReference type="ChEBI" id="CHEBI:15378"/>
        <dbReference type="ChEBI" id="CHEBI:15379"/>
        <dbReference type="ChEBI" id="CHEBI:29033"/>
        <dbReference type="ChEBI" id="CHEBI:29034"/>
        <dbReference type="EC" id="7.1.1.9"/>
    </reaction>
</comment>
<feature type="transmembrane region" description="Helical" evidence="18">
    <location>
        <begin position="75"/>
        <end position="97"/>
    </location>
</feature>
<proteinExistence type="inferred from homology"/>
<evidence type="ECO:0000259" key="21">
    <source>
        <dbReference type="PROSITE" id="PS51007"/>
    </source>
</evidence>
<dbReference type="PROSITE" id="PS50999">
    <property type="entry name" value="COX2_TM"/>
    <property type="match status" value="1"/>
</dbReference>
<keyword evidence="9 16" id="KW-0249">Electron transport</keyword>
<evidence type="ECO:0000256" key="13">
    <source>
        <dbReference type="ARBA" id="ARBA00023136"/>
    </source>
</evidence>
<dbReference type="Pfam" id="PF00034">
    <property type="entry name" value="Cytochrom_C"/>
    <property type="match status" value="1"/>
</dbReference>
<dbReference type="InterPro" id="IPR036909">
    <property type="entry name" value="Cyt_c-like_dom_sf"/>
</dbReference>
<dbReference type="InterPro" id="IPR001505">
    <property type="entry name" value="Copper_CuA"/>
</dbReference>
<dbReference type="PRINTS" id="PR01166">
    <property type="entry name" value="CYCOXIDASEII"/>
</dbReference>
<feature type="domain" description="Cytochrome oxidase subunit II copper A binding" evidence="19">
    <location>
        <begin position="110"/>
        <end position="222"/>
    </location>
</feature>
<dbReference type="EC" id="7.1.1.9" evidence="17"/>
<evidence type="ECO:0000256" key="16">
    <source>
        <dbReference type="RuleBase" id="RU000456"/>
    </source>
</evidence>
<evidence type="ECO:0000256" key="14">
    <source>
        <dbReference type="ARBA" id="ARBA00024688"/>
    </source>
</evidence>
<feature type="transmembrane region" description="Helical" evidence="18">
    <location>
        <begin position="31"/>
        <end position="55"/>
    </location>
</feature>
<dbReference type="PROSITE" id="PS00078">
    <property type="entry name" value="COX2"/>
    <property type="match status" value="1"/>
</dbReference>
<keyword evidence="22" id="KW-0560">Oxidoreductase</keyword>
<dbReference type="Pfam" id="PF00116">
    <property type="entry name" value="COX2"/>
    <property type="match status" value="1"/>
</dbReference>
<keyword evidence="12 17" id="KW-0186">Copper</keyword>
<evidence type="ECO:0000256" key="15">
    <source>
        <dbReference type="PROSITE-ProRule" id="PRU00433"/>
    </source>
</evidence>
<accession>A9LGT2</accession>
<dbReference type="InterPro" id="IPR011759">
    <property type="entry name" value="Cyt_c_oxidase_su2_TM_dom"/>
</dbReference>
<evidence type="ECO:0000256" key="6">
    <source>
        <dbReference type="ARBA" id="ARBA00022692"/>
    </source>
</evidence>
<dbReference type="AlphaFoldDB" id="A9LGT2"/>
<reference evidence="22" key="1">
    <citation type="journal article" date="2007" name="ISME J.">
        <title>Fosmids of novel marine Planctomycetes from the Namibian and Oregon coast upwelling systems and their cross-comparison with planctomycete genomes.</title>
        <authorList>
            <person name="Woebken D."/>
            <person name="Teeling H."/>
            <person name="Wecker P."/>
            <person name="Dumitriu A."/>
            <person name="Kostadinov I."/>
            <person name="DeLong E.F."/>
            <person name="Amann R."/>
            <person name="Gloeckner F.O."/>
        </authorList>
    </citation>
    <scope>NUCLEOTIDE SEQUENCE</scope>
</reference>
<dbReference type="GO" id="GO:0005886">
    <property type="term" value="C:plasma membrane"/>
    <property type="evidence" value="ECO:0007669"/>
    <property type="project" value="UniProtKB-SubCell"/>
</dbReference>
<dbReference type="Gene3D" id="2.60.40.420">
    <property type="entry name" value="Cupredoxins - blue copper proteins"/>
    <property type="match status" value="1"/>
</dbReference>
<evidence type="ECO:0000259" key="20">
    <source>
        <dbReference type="PROSITE" id="PS50999"/>
    </source>
</evidence>
<dbReference type="InterPro" id="IPR008972">
    <property type="entry name" value="Cupredoxin"/>
</dbReference>
<sequence length="324" mass="35968">MFVAKRVLDPLMSSFPVFDPASPQAEAIRDLFVQVLWISGGIFSIVAGLICVALFKFRSKGKLPAQDFGSHRKEIAWIVAPVIVVLWIAAISAKLVLTFNAVPQAHPPGEQVADLIVTGHQWWWEIEYAGTDIVSANEIHIPTGKRLRVQLSSADVIHSFWVARLARKMDAIPGRENFIWLQADEPGVYQGRCAEFCGTQHAWMNFLVHAHDPEEYEQWLSKEKVVPPTPVEPNAVAGRKTFLSLTCSQCHAIAGTGARRSIAPDLTHLASRSELAAGVLSNTPENLRLWLKNPAAYKPGCKMPDFKLTDQQLDDLVAYLETLK</sequence>
<dbReference type="GO" id="GO:0042773">
    <property type="term" value="P:ATP synthesis coupled electron transport"/>
    <property type="evidence" value="ECO:0007669"/>
    <property type="project" value="TreeGrafter"/>
</dbReference>
<comment type="function">
    <text evidence="14 17">Subunits I and II form the functional core of the enzyme complex. Electrons originating in cytochrome c are transferred via heme a and Cu(A) to the binuclear center formed by heme a3 and Cu(B).</text>
</comment>
<dbReference type="InterPro" id="IPR009056">
    <property type="entry name" value="Cyt_c-like_dom"/>
</dbReference>
<dbReference type="NCBIfam" id="TIGR02866">
    <property type="entry name" value="CoxB"/>
    <property type="match status" value="1"/>
</dbReference>
<evidence type="ECO:0000256" key="10">
    <source>
        <dbReference type="ARBA" id="ARBA00022989"/>
    </source>
</evidence>
<gene>
    <name evidence="22" type="primary">ctaC</name>
    <name evidence="22" type="ORF">6N14_10</name>
</gene>
<evidence type="ECO:0000256" key="3">
    <source>
        <dbReference type="ARBA" id="ARBA00022448"/>
    </source>
</evidence>
<dbReference type="PROSITE" id="PS51007">
    <property type="entry name" value="CYTC"/>
    <property type="match status" value="1"/>
</dbReference>
<dbReference type="SUPFAM" id="SSF46626">
    <property type="entry name" value="Cytochrome c"/>
    <property type="match status" value="1"/>
</dbReference>
<protein>
    <recommendedName>
        <fullName evidence="17">Cytochrome c oxidase subunit 2</fullName>
        <ecNumber evidence="17">7.1.1.9</ecNumber>
    </recommendedName>
</protein>
<evidence type="ECO:0000256" key="17">
    <source>
        <dbReference type="RuleBase" id="RU004024"/>
    </source>
</evidence>
<keyword evidence="3 16" id="KW-0813">Transport</keyword>
<dbReference type="InterPro" id="IPR045187">
    <property type="entry name" value="CcO_II"/>
</dbReference>
<keyword evidence="7 15" id="KW-0479">Metal-binding</keyword>
<keyword evidence="6 16" id="KW-0812">Transmembrane</keyword>
<dbReference type="GO" id="GO:0016491">
    <property type="term" value="F:oxidoreductase activity"/>
    <property type="evidence" value="ECO:0007669"/>
    <property type="project" value="UniProtKB-KW"/>
</dbReference>
<evidence type="ECO:0000256" key="1">
    <source>
        <dbReference type="ARBA" id="ARBA00004141"/>
    </source>
</evidence>
<dbReference type="EMBL" id="EF591885">
    <property type="protein sequence ID" value="ABX10603.1"/>
    <property type="molecule type" value="Genomic_DNA"/>
</dbReference>
<dbReference type="PROSITE" id="PS50857">
    <property type="entry name" value="COX2_CUA"/>
    <property type="match status" value="1"/>
</dbReference>
<evidence type="ECO:0000256" key="5">
    <source>
        <dbReference type="ARBA" id="ARBA00022660"/>
    </source>
</evidence>
<dbReference type="Pfam" id="PF02790">
    <property type="entry name" value="COX2_TM"/>
    <property type="match status" value="1"/>
</dbReference>
<keyword evidence="4 15" id="KW-0349">Heme</keyword>
<name>A9LGT2_9BACT</name>
<dbReference type="InterPro" id="IPR002429">
    <property type="entry name" value="CcO_II-like_C"/>
</dbReference>
<dbReference type="GO" id="GO:0005507">
    <property type="term" value="F:copper ion binding"/>
    <property type="evidence" value="ECO:0007669"/>
    <property type="project" value="InterPro"/>
</dbReference>
<dbReference type="GO" id="GO:0020037">
    <property type="term" value="F:heme binding"/>
    <property type="evidence" value="ECO:0007669"/>
    <property type="project" value="InterPro"/>
</dbReference>
<dbReference type="InterPro" id="IPR014222">
    <property type="entry name" value="Cyt_c_oxidase_su2"/>
</dbReference>
<evidence type="ECO:0000256" key="8">
    <source>
        <dbReference type="ARBA" id="ARBA00022967"/>
    </source>
</evidence>
<dbReference type="InterPro" id="IPR034236">
    <property type="entry name" value="CuRO_CcO_Caa3_II"/>
</dbReference>
<organism evidence="22">
    <name type="scientific">uncultured planctomycete 6N14</name>
    <dbReference type="NCBI Taxonomy" id="455069"/>
    <lineage>
        <taxon>Bacteria</taxon>
        <taxon>Pseudomonadati</taxon>
        <taxon>Planctomycetota</taxon>
        <taxon>Planctomycetia</taxon>
        <taxon>Planctomycetales</taxon>
        <taxon>environmental samples</taxon>
    </lineage>
</organism>
<keyword evidence="13 18" id="KW-0472">Membrane</keyword>
<feature type="domain" description="Cytochrome c" evidence="21">
    <location>
        <begin position="233"/>
        <end position="324"/>
    </location>
</feature>
<dbReference type="Gene3D" id="1.10.287.90">
    <property type="match status" value="1"/>
</dbReference>
<keyword evidence="5 16" id="KW-0679">Respiratory chain</keyword>
<evidence type="ECO:0000256" key="12">
    <source>
        <dbReference type="ARBA" id="ARBA00023008"/>
    </source>
</evidence>